<keyword evidence="2 8" id="KW-0328">Glycosyltransferase</keyword>
<dbReference type="EMBL" id="JAZDUA010000292">
    <property type="protein sequence ID" value="KAK7861953.1"/>
    <property type="molecule type" value="Genomic_DNA"/>
</dbReference>
<feature type="transmembrane region" description="Helical" evidence="8">
    <location>
        <begin position="301"/>
        <end position="319"/>
    </location>
</feature>
<evidence type="ECO:0000313" key="9">
    <source>
        <dbReference type="EMBL" id="KAK7861953.1"/>
    </source>
</evidence>
<evidence type="ECO:0000256" key="1">
    <source>
        <dbReference type="ARBA" id="ARBA00004477"/>
    </source>
</evidence>
<keyword evidence="4 8" id="KW-0812">Transmembrane</keyword>
<organism evidence="9 10">
    <name type="scientific">Gryllus longicercus</name>
    <dbReference type="NCBI Taxonomy" id="2509291"/>
    <lineage>
        <taxon>Eukaryota</taxon>
        <taxon>Metazoa</taxon>
        <taxon>Ecdysozoa</taxon>
        <taxon>Arthropoda</taxon>
        <taxon>Hexapoda</taxon>
        <taxon>Insecta</taxon>
        <taxon>Pterygota</taxon>
        <taxon>Neoptera</taxon>
        <taxon>Polyneoptera</taxon>
        <taxon>Orthoptera</taxon>
        <taxon>Ensifera</taxon>
        <taxon>Gryllidea</taxon>
        <taxon>Grylloidea</taxon>
        <taxon>Gryllidae</taxon>
        <taxon>Gryllinae</taxon>
        <taxon>Gryllus</taxon>
    </lineage>
</organism>
<protein>
    <recommendedName>
        <fullName evidence="8">Mannosyltransferase</fullName>
        <ecNumber evidence="8">2.4.1.-</ecNumber>
    </recommendedName>
</protein>
<keyword evidence="6 8" id="KW-1133">Transmembrane helix</keyword>
<accession>A0AAN9VDW0</accession>
<dbReference type="AlphaFoldDB" id="A0AAN9VDW0"/>
<evidence type="ECO:0000256" key="4">
    <source>
        <dbReference type="ARBA" id="ARBA00022692"/>
    </source>
</evidence>
<dbReference type="EC" id="2.4.1.-" evidence="8"/>
<feature type="transmembrane region" description="Helical" evidence="8">
    <location>
        <begin position="178"/>
        <end position="204"/>
    </location>
</feature>
<evidence type="ECO:0000256" key="7">
    <source>
        <dbReference type="ARBA" id="ARBA00023136"/>
    </source>
</evidence>
<dbReference type="GO" id="GO:0005789">
    <property type="term" value="C:endoplasmic reticulum membrane"/>
    <property type="evidence" value="ECO:0007669"/>
    <property type="project" value="UniProtKB-SubCell"/>
</dbReference>
<evidence type="ECO:0000256" key="3">
    <source>
        <dbReference type="ARBA" id="ARBA00022679"/>
    </source>
</evidence>
<evidence type="ECO:0000313" key="10">
    <source>
        <dbReference type="Proteomes" id="UP001378592"/>
    </source>
</evidence>
<dbReference type="PANTHER" id="PTHR22760:SF4">
    <property type="entry name" value="GPI MANNOSYLTRANSFERASE 3"/>
    <property type="match status" value="1"/>
</dbReference>
<evidence type="ECO:0000256" key="8">
    <source>
        <dbReference type="RuleBase" id="RU363075"/>
    </source>
</evidence>
<feature type="transmembrane region" description="Helical" evidence="8">
    <location>
        <begin position="112"/>
        <end position="129"/>
    </location>
</feature>
<dbReference type="Proteomes" id="UP001378592">
    <property type="component" value="Unassembled WGS sequence"/>
</dbReference>
<gene>
    <name evidence="9" type="ORF">R5R35_006322</name>
</gene>
<comment type="similarity">
    <text evidence="8">Belongs to the glycosyltransferase 22 family.</text>
</comment>
<evidence type="ECO:0000256" key="5">
    <source>
        <dbReference type="ARBA" id="ARBA00022824"/>
    </source>
</evidence>
<reference evidence="9 10" key="1">
    <citation type="submission" date="2024-03" db="EMBL/GenBank/DDBJ databases">
        <title>The genome assembly and annotation of the cricket Gryllus longicercus Weissman &amp; Gray.</title>
        <authorList>
            <person name="Szrajer S."/>
            <person name="Gray D."/>
            <person name="Ylla G."/>
        </authorList>
    </citation>
    <scope>NUCLEOTIDE SEQUENCE [LARGE SCALE GENOMIC DNA]</scope>
    <source>
        <strain evidence="9">DAG 2021-001</strain>
        <tissue evidence="9">Whole body minus gut</tissue>
    </source>
</reference>
<proteinExistence type="inferred from homology"/>
<dbReference type="GO" id="GO:0000026">
    <property type="term" value="F:alpha-1,2-mannosyltransferase activity"/>
    <property type="evidence" value="ECO:0007669"/>
    <property type="project" value="TreeGrafter"/>
</dbReference>
<keyword evidence="5 8" id="KW-0256">Endoplasmic reticulum</keyword>
<name>A0AAN9VDW0_9ORTH</name>
<feature type="transmembrane region" description="Helical" evidence="8">
    <location>
        <begin position="355"/>
        <end position="374"/>
    </location>
</feature>
<comment type="subcellular location">
    <subcellularLocation>
        <location evidence="1 8">Endoplasmic reticulum membrane</location>
        <topology evidence="1 8">Multi-pass membrane protein</topology>
    </subcellularLocation>
</comment>
<keyword evidence="10" id="KW-1185">Reference proteome</keyword>
<feature type="transmembrane region" description="Helical" evidence="8">
    <location>
        <begin position="216"/>
        <end position="237"/>
    </location>
</feature>
<sequence>MISIGALIVIILIHIASLFIIQTAFVPDEYWQSLEVAHNIVFHYGNITWEWQEGLRSYIYPSIFAVLYKVLQFFEMDTLHMMIMAPRFLQACISIVSDAYFCNWVSRDVPGAGGLAIFAVSSAWFWLFCSTRTLINTIETSLSVIALYYYPWPEKKSKRKKNQRLPENLLEARSLSPFLALVGIAGIIRPTAVIPWIPLCLCHIVTSPHNIQHTVVNYLLVGLLCLSVLLTVDSYFYEQIIFTPINFLFVNVVKNVSNFYGTHPAHWYLSSALPTVFGLHLIPCVLGCIKSFSRSDMPVKIIKLLAVSMLFTIGVYSFLPHKEFRFILPLLPMALFISTSWFFHFQKMSRCFATVLHFIFLLASVIPCLYLGLFHQRGTLDVMQDLAQDAVDNPLRTDLLFLMPCHSTPLYSHLHVNVSTRYLTCDPRDLFHSNLLQDEADEFYHDPIAWLEKNLNLLPSHIIMFDVLYHQVAEFLNSRSYEVFNCYHHAHFAEGRVGQVLYVLKQGSR</sequence>
<keyword evidence="7 8" id="KW-0472">Membrane</keyword>
<evidence type="ECO:0000256" key="2">
    <source>
        <dbReference type="ARBA" id="ARBA00022676"/>
    </source>
</evidence>
<dbReference type="Pfam" id="PF03901">
    <property type="entry name" value="Glyco_transf_22"/>
    <property type="match status" value="1"/>
</dbReference>
<feature type="transmembrane region" description="Helical" evidence="8">
    <location>
        <begin position="134"/>
        <end position="152"/>
    </location>
</feature>
<feature type="transmembrane region" description="Helical" evidence="8">
    <location>
        <begin position="267"/>
        <end position="289"/>
    </location>
</feature>
<evidence type="ECO:0000256" key="6">
    <source>
        <dbReference type="ARBA" id="ARBA00022989"/>
    </source>
</evidence>
<dbReference type="InterPro" id="IPR005599">
    <property type="entry name" value="GPI_mannosylTrfase"/>
</dbReference>
<dbReference type="GO" id="GO:0006506">
    <property type="term" value="P:GPI anchor biosynthetic process"/>
    <property type="evidence" value="ECO:0007669"/>
    <property type="project" value="TreeGrafter"/>
</dbReference>
<dbReference type="PANTHER" id="PTHR22760">
    <property type="entry name" value="GLYCOSYLTRANSFERASE"/>
    <property type="match status" value="1"/>
</dbReference>
<keyword evidence="3" id="KW-0808">Transferase</keyword>
<feature type="transmembrane region" description="Helical" evidence="8">
    <location>
        <begin position="325"/>
        <end position="343"/>
    </location>
</feature>
<feature type="transmembrane region" description="Helical" evidence="8">
    <location>
        <begin position="7"/>
        <end position="25"/>
    </location>
</feature>
<comment type="caution">
    <text evidence="9">The sequence shown here is derived from an EMBL/GenBank/DDBJ whole genome shotgun (WGS) entry which is preliminary data.</text>
</comment>